<comment type="caution">
    <text evidence="1">The sequence shown here is derived from an EMBL/GenBank/DDBJ whole genome shotgun (WGS) entry which is preliminary data.</text>
</comment>
<organism evidence="1 2">
    <name type="scientific">Streptomyces lacrimifluminis</name>
    <dbReference type="NCBI Taxonomy" id="1500077"/>
    <lineage>
        <taxon>Bacteria</taxon>
        <taxon>Bacillati</taxon>
        <taxon>Actinomycetota</taxon>
        <taxon>Actinomycetes</taxon>
        <taxon>Kitasatosporales</taxon>
        <taxon>Streptomycetaceae</taxon>
        <taxon>Streptomyces</taxon>
    </lineage>
</organism>
<proteinExistence type="predicted"/>
<sequence>MYGVTTTQHEDELPPARGALVYDPVVCKAGEYQDVVGPYAMLRPVGGGREWQADPALIRPATPAECLSAEVKAANERAGRAL</sequence>
<gene>
    <name evidence="1" type="ORF">GCM10012282_34940</name>
</gene>
<name>A0A917KZU5_9ACTN</name>
<keyword evidence="2" id="KW-1185">Reference proteome</keyword>
<accession>A0A917KZU5</accession>
<protein>
    <submittedName>
        <fullName evidence="1">Uncharacterized protein</fullName>
    </submittedName>
</protein>
<evidence type="ECO:0000313" key="2">
    <source>
        <dbReference type="Proteomes" id="UP000625682"/>
    </source>
</evidence>
<reference evidence="1" key="1">
    <citation type="journal article" date="2014" name="Int. J. Syst. Evol. Microbiol.">
        <title>Complete genome sequence of Corynebacterium casei LMG S-19264T (=DSM 44701T), isolated from a smear-ripened cheese.</title>
        <authorList>
            <consortium name="US DOE Joint Genome Institute (JGI-PGF)"/>
            <person name="Walter F."/>
            <person name="Albersmeier A."/>
            <person name="Kalinowski J."/>
            <person name="Ruckert C."/>
        </authorList>
    </citation>
    <scope>NUCLEOTIDE SEQUENCE</scope>
    <source>
        <strain evidence="1">CGMCC 4.7272</strain>
    </source>
</reference>
<dbReference type="AlphaFoldDB" id="A0A917KZU5"/>
<reference evidence="1" key="2">
    <citation type="submission" date="2020-09" db="EMBL/GenBank/DDBJ databases">
        <authorList>
            <person name="Sun Q."/>
            <person name="Zhou Y."/>
        </authorList>
    </citation>
    <scope>NUCLEOTIDE SEQUENCE</scope>
    <source>
        <strain evidence="1">CGMCC 4.7272</strain>
    </source>
</reference>
<dbReference type="EMBL" id="BMMU01000010">
    <property type="protein sequence ID" value="GGJ35214.1"/>
    <property type="molecule type" value="Genomic_DNA"/>
</dbReference>
<dbReference type="Proteomes" id="UP000625682">
    <property type="component" value="Unassembled WGS sequence"/>
</dbReference>
<evidence type="ECO:0000313" key="1">
    <source>
        <dbReference type="EMBL" id="GGJ35214.1"/>
    </source>
</evidence>